<protein>
    <submittedName>
        <fullName evidence="2">Uncharacterized protein</fullName>
    </submittedName>
</protein>
<feature type="compositionally biased region" description="Low complexity" evidence="1">
    <location>
        <begin position="230"/>
        <end position="244"/>
    </location>
</feature>
<feature type="compositionally biased region" description="Polar residues" evidence="1">
    <location>
        <begin position="378"/>
        <end position="389"/>
    </location>
</feature>
<feature type="region of interest" description="Disordered" evidence="1">
    <location>
        <begin position="1"/>
        <end position="128"/>
    </location>
</feature>
<feature type="compositionally biased region" description="Low complexity" evidence="1">
    <location>
        <begin position="360"/>
        <end position="377"/>
    </location>
</feature>
<dbReference type="InterPro" id="IPR051195">
    <property type="entry name" value="Fungal_stress_NST1"/>
</dbReference>
<dbReference type="PANTHER" id="PTHR31780">
    <property type="entry name" value="STRESS RESPONSE PROTEIN NST1-RELATED"/>
    <property type="match status" value="1"/>
</dbReference>
<feature type="compositionally biased region" description="Polar residues" evidence="1">
    <location>
        <begin position="585"/>
        <end position="596"/>
    </location>
</feature>
<proteinExistence type="predicted"/>
<feature type="compositionally biased region" description="Low complexity" evidence="1">
    <location>
        <begin position="22"/>
        <end position="37"/>
    </location>
</feature>
<feature type="compositionally biased region" description="Polar residues" evidence="1">
    <location>
        <begin position="743"/>
        <end position="756"/>
    </location>
</feature>
<dbReference type="AlphaFoldDB" id="A0A9D4UQB2"/>
<feature type="region of interest" description="Disordered" evidence="1">
    <location>
        <begin position="664"/>
        <end position="684"/>
    </location>
</feature>
<dbReference type="Proteomes" id="UP000886520">
    <property type="component" value="Chromosome 13"/>
</dbReference>
<feature type="compositionally biased region" description="Polar residues" evidence="1">
    <location>
        <begin position="245"/>
        <end position="261"/>
    </location>
</feature>
<dbReference type="OrthoDB" id="1931067at2759"/>
<feature type="compositionally biased region" description="Basic and acidic residues" evidence="1">
    <location>
        <begin position="888"/>
        <end position="904"/>
    </location>
</feature>
<feature type="compositionally biased region" description="Polar residues" evidence="1">
    <location>
        <begin position="866"/>
        <end position="875"/>
    </location>
</feature>
<reference evidence="2" key="1">
    <citation type="submission" date="2021-01" db="EMBL/GenBank/DDBJ databases">
        <title>Adiantum capillus-veneris genome.</title>
        <authorList>
            <person name="Fang Y."/>
            <person name="Liao Q."/>
        </authorList>
    </citation>
    <scope>NUCLEOTIDE SEQUENCE</scope>
    <source>
        <strain evidence="2">H3</strain>
        <tissue evidence="2">Leaf</tissue>
    </source>
</reference>
<gene>
    <name evidence="2" type="ORF">GOP47_0014012</name>
</gene>
<comment type="caution">
    <text evidence="2">The sequence shown here is derived from an EMBL/GenBank/DDBJ whole genome shotgun (WGS) entry which is preliminary data.</text>
</comment>
<feature type="compositionally biased region" description="Basic and acidic residues" evidence="1">
    <location>
        <begin position="802"/>
        <end position="815"/>
    </location>
</feature>
<name>A0A9D4UQB2_ADICA</name>
<dbReference type="EMBL" id="JABFUD020000013">
    <property type="protein sequence ID" value="KAI5071761.1"/>
    <property type="molecule type" value="Genomic_DNA"/>
</dbReference>
<feature type="region of interest" description="Disordered" evidence="1">
    <location>
        <begin position="732"/>
        <end position="780"/>
    </location>
</feature>
<feature type="region of interest" description="Disordered" evidence="1">
    <location>
        <begin position="581"/>
        <end position="631"/>
    </location>
</feature>
<evidence type="ECO:0000256" key="1">
    <source>
        <dbReference type="SAM" id="MobiDB-lite"/>
    </source>
</evidence>
<keyword evidence="3" id="KW-1185">Reference proteome</keyword>
<evidence type="ECO:0000313" key="3">
    <source>
        <dbReference type="Proteomes" id="UP000886520"/>
    </source>
</evidence>
<feature type="region of interest" description="Disordered" evidence="1">
    <location>
        <begin position="194"/>
        <end position="422"/>
    </location>
</feature>
<sequence>MARLNKFASVNLNDSYGKPDRGGSASSGNNGTSSGSGKPRISSPGGMLVLSRPGRTQPPSPKPGQARLGIPSPVNLPSLKRETSAGDSCLAGSPPIVGWTKGESPPLQTGWTKAGESPTDMSPLHQKAALSRSLDTAGESLKVISTGKPDVYAPPAMRAAALQTGSTSRVLPPTSPLLIEKPLAIIRGEEFPTLQAAVARPPTPPQHPRQKDLQQKQREKQQDAKEQHLKLQQLSQSQGHKQVQVDSLPSSDGNLQSQPPTLSLRPLGKSESTYQKVNVGGTGPDHTTLPSQYGGLNSNANPDGSPSWSSPAGVSAQSSANNKGSNALRLPPTGGMPSHGNVSKVDDAKESGHSFRPQYRSPLPASQSSSSIEARQSGFQANSESTWLASSRRDSVSAPRDINHPKYSGDIHTNNGEEAGRIDSEMRNALYAKENYFSRDSSSYREGSSTSGITRGDAYMEQGVLARDSSDVRVFGRSSSLVHDGVPRIEGFHSQRSFVKEVYNRDSREGNTRVYRESSSKDNGDSYSRDVRDNREIFFRDSGDTYELDVKEAYNRDYRNVYTRDVKEVYSQDPAISKQVGYGYASSNNGDNSWRGHSSHADPPYVRGVASPAGISPSHNPGSVYDSHYGKQYGSPGMGDQFFSREARSGNDLKAPRSLHTELYSSNPEMFGSRRVRSPALSSSSFDPIKEVHEVHSDRPQRIYEEDRQAKYEDKVMDVKVAGSELHGSSLAAQSPAIKRESTSGFGTRAFPTSINRKLDDERSTREDTKKQLEFEDERRKEAAKQKLMELEERIARRAAEARKEEVEEKGKEASVEPVGLKQEDVEQIPSDAQYELEGMAPVPDRDGDITWGEEDSGSKLARPSSALSVSSWTYKTPGEGATSYPEVESRLVGESELNQDRKMMRPRSPSSWRKEVGGGPTSKLFSSPYIESGGFRRPSDGGTYKLF</sequence>
<feature type="compositionally biased region" description="Basic and acidic residues" evidence="1">
    <location>
        <begin position="344"/>
        <end position="353"/>
    </location>
</feature>
<organism evidence="2 3">
    <name type="scientific">Adiantum capillus-veneris</name>
    <name type="common">Maidenhair fern</name>
    <dbReference type="NCBI Taxonomy" id="13818"/>
    <lineage>
        <taxon>Eukaryota</taxon>
        <taxon>Viridiplantae</taxon>
        <taxon>Streptophyta</taxon>
        <taxon>Embryophyta</taxon>
        <taxon>Tracheophyta</taxon>
        <taxon>Polypodiopsida</taxon>
        <taxon>Polypodiidae</taxon>
        <taxon>Polypodiales</taxon>
        <taxon>Pteridineae</taxon>
        <taxon>Pteridaceae</taxon>
        <taxon>Vittarioideae</taxon>
        <taxon>Adiantum</taxon>
    </lineage>
</organism>
<feature type="region of interest" description="Disordered" evidence="1">
    <location>
        <begin position="802"/>
        <end position="948"/>
    </location>
</feature>
<feature type="compositionally biased region" description="Basic and acidic residues" evidence="1">
    <location>
        <begin position="391"/>
        <end position="409"/>
    </location>
</feature>
<evidence type="ECO:0000313" key="2">
    <source>
        <dbReference type="EMBL" id="KAI5071761.1"/>
    </source>
</evidence>
<feature type="compositionally biased region" description="Basic and acidic residues" evidence="1">
    <location>
        <begin position="209"/>
        <end position="229"/>
    </location>
</feature>
<feature type="compositionally biased region" description="Polar residues" evidence="1">
    <location>
        <begin position="288"/>
        <end position="325"/>
    </location>
</feature>
<feature type="region of interest" description="Disordered" evidence="1">
    <location>
        <begin position="504"/>
        <end position="529"/>
    </location>
</feature>
<accession>A0A9D4UQB2</accession>
<dbReference type="PANTHER" id="PTHR31780:SF10">
    <property type="entry name" value="LD36051P"/>
    <property type="match status" value="1"/>
</dbReference>
<feature type="compositionally biased region" description="Basic and acidic residues" evidence="1">
    <location>
        <begin position="757"/>
        <end position="780"/>
    </location>
</feature>